<reference evidence="5" key="2">
    <citation type="submission" date="2018-05" db="EMBL/GenBank/DDBJ databases">
        <title>OmerRS3 (Oryza meridionalis Reference Sequence Version 3).</title>
        <authorList>
            <person name="Zhang J."/>
            <person name="Kudrna D."/>
            <person name="Lee S."/>
            <person name="Talag J."/>
            <person name="Welchert J."/>
            <person name="Wing R.A."/>
        </authorList>
    </citation>
    <scope>NUCLEOTIDE SEQUENCE [LARGE SCALE GENOMIC DNA]</scope>
    <source>
        <strain evidence="5">cv. OR44</strain>
    </source>
</reference>
<dbReference type="Pfam" id="PF00139">
    <property type="entry name" value="Lectin_legB"/>
    <property type="match status" value="1"/>
</dbReference>
<keyword evidence="2" id="KW-0430">Lectin</keyword>
<keyword evidence="3" id="KW-0732">Signal</keyword>
<dbReference type="CDD" id="cd06899">
    <property type="entry name" value="lectin_legume_LecRK_Arcelin_ConA"/>
    <property type="match status" value="1"/>
</dbReference>
<dbReference type="PANTHER" id="PTHR32401:SF49">
    <property type="entry name" value="OS10G0129200 PROTEIN"/>
    <property type="match status" value="1"/>
</dbReference>
<dbReference type="PIRSF" id="PIRSF002690">
    <property type="entry name" value="L-type_lectin_plant"/>
    <property type="match status" value="1"/>
</dbReference>
<evidence type="ECO:0000256" key="3">
    <source>
        <dbReference type="SAM" id="SignalP"/>
    </source>
</evidence>
<reference evidence="5" key="1">
    <citation type="submission" date="2015-04" db="UniProtKB">
        <authorList>
            <consortium name="EnsemblPlants"/>
        </authorList>
    </citation>
    <scope>IDENTIFICATION</scope>
</reference>
<dbReference type="Gene3D" id="2.60.120.200">
    <property type="match status" value="1"/>
</dbReference>
<evidence type="ECO:0000259" key="4">
    <source>
        <dbReference type="Pfam" id="PF00139"/>
    </source>
</evidence>
<dbReference type="InterPro" id="IPR050258">
    <property type="entry name" value="Leguminous_Lectin"/>
</dbReference>
<dbReference type="eggNOG" id="ENOG502QTX3">
    <property type="taxonomic scope" value="Eukaryota"/>
</dbReference>
<evidence type="ECO:0000256" key="1">
    <source>
        <dbReference type="ARBA" id="ARBA00007606"/>
    </source>
</evidence>
<organism evidence="5">
    <name type="scientific">Oryza meridionalis</name>
    <dbReference type="NCBI Taxonomy" id="40149"/>
    <lineage>
        <taxon>Eukaryota</taxon>
        <taxon>Viridiplantae</taxon>
        <taxon>Streptophyta</taxon>
        <taxon>Embryophyta</taxon>
        <taxon>Tracheophyta</taxon>
        <taxon>Spermatophyta</taxon>
        <taxon>Magnoliopsida</taxon>
        <taxon>Liliopsida</taxon>
        <taxon>Poales</taxon>
        <taxon>Poaceae</taxon>
        <taxon>BOP clade</taxon>
        <taxon>Oryzoideae</taxon>
        <taxon>Oryzeae</taxon>
        <taxon>Oryzinae</taxon>
        <taxon>Oryza</taxon>
    </lineage>
</organism>
<dbReference type="PROSITE" id="PS00307">
    <property type="entry name" value="LECTIN_LEGUME_BETA"/>
    <property type="match status" value="1"/>
</dbReference>
<name>A0A0E0EVI2_9ORYZ</name>
<dbReference type="SUPFAM" id="SSF49899">
    <property type="entry name" value="Concanavalin A-like lectins/glucanases"/>
    <property type="match status" value="1"/>
</dbReference>
<dbReference type="InterPro" id="IPR013320">
    <property type="entry name" value="ConA-like_dom_sf"/>
</dbReference>
<dbReference type="InterPro" id="IPR016363">
    <property type="entry name" value="L-lectin"/>
</dbReference>
<keyword evidence="6" id="KW-1185">Reference proteome</keyword>
<evidence type="ECO:0000256" key="2">
    <source>
        <dbReference type="ARBA" id="ARBA00022734"/>
    </source>
</evidence>
<feature type="chain" id="PRO_5002358797" description="Legume lectin domain-containing protein" evidence="3">
    <location>
        <begin position="32"/>
        <end position="316"/>
    </location>
</feature>
<accession>A0A0E0EVI2</accession>
<dbReference type="STRING" id="40149.A0A0E0EVI2"/>
<dbReference type="Gramene" id="OMERI10G01170.1">
    <property type="protein sequence ID" value="OMERI10G01170.1"/>
    <property type="gene ID" value="OMERI10G01170"/>
</dbReference>
<protein>
    <recommendedName>
        <fullName evidence="4">Legume lectin domain-containing protein</fullName>
    </recommendedName>
</protein>
<sequence>MTIGLPVREGVSSAKLTLIVACFLLPFLVEAESRAPAPLSFSFDFSNSASYRLEDLQFEGNASEPSNKLVDLTCNEFAETIHKCKGRMSYAHAVKFYDATTGEVASFSTRFTFAIAIRSDSSNPTDTKGDGLAFFLAAYPSTIPSNSDGGNLGLLVTKHPKAYGTNRFIAVEFDTYNNTWDPSKTYDHMGVDISAIESANTTSLPSYSLNGTMTASISFNSSTRMLLANLHFDDHPSFQPAEVSAILPDPVTLLPQEVSVGFSAATGGYGSELHQILSWSFNSTLGLALNSNSTADPPPPPRRGIFSITIYIFFSI</sequence>
<dbReference type="EnsemblPlants" id="OMERI10G01170.1">
    <property type="protein sequence ID" value="OMERI10G01170.1"/>
    <property type="gene ID" value="OMERI10G01170"/>
</dbReference>
<dbReference type="Proteomes" id="UP000008021">
    <property type="component" value="Chromosome 10"/>
</dbReference>
<dbReference type="AlphaFoldDB" id="A0A0E0EVI2"/>
<dbReference type="GO" id="GO:0030246">
    <property type="term" value="F:carbohydrate binding"/>
    <property type="evidence" value="ECO:0007669"/>
    <property type="project" value="UniProtKB-KW"/>
</dbReference>
<dbReference type="PANTHER" id="PTHR32401">
    <property type="entry name" value="CONCANAVALIN A-LIKE LECTIN FAMILY PROTEIN"/>
    <property type="match status" value="1"/>
</dbReference>
<feature type="domain" description="Legume lectin" evidence="4">
    <location>
        <begin position="42"/>
        <end position="293"/>
    </location>
</feature>
<dbReference type="InterPro" id="IPR019825">
    <property type="entry name" value="Lectin_legB_Mn/Ca_BS"/>
</dbReference>
<evidence type="ECO:0000313" key="5">
    <source>
        <dbReference type="EnsemblPlants" id="OMERI10G01170.1"/>
    </source>
</evidence>
<dbReference type="HOGENOM" id="CLU_000288_62_2_1"/>
<feature type="signal peptide" evidence="3">
    <location>
        <begin position="1"/>
        <end position="31"/>
    </location>
</feature>
<proteinExistence type="inferred from homology"/>
<dbReference type="InterPro" id="IPR001220">
    <property type="entry name" value="Legume_lectin_dom"/>
</dbReference>
<comment type="similarity">
    <text evidence="1">Belongs to the leguminous lectin family.</text>
</comment>
<evidence type="ECO:0000313" key="6">
    <source>
        <dbReference type="Proteomes" id="UP000008021"/>
    </source>
</evidence>